<dbReference type="InterPro" id="IPR036397">
    <property type="entry name" value="RNaseH_sf"/>
</dbReference>
<organism evidence="2 3">
    <name type="scientific">Thelohanellus kitauei</name>
    <name type="common">Myxosporean</name>
    <dbReference type="NCBI Taxonomy" id="669202"/>
    <lineage>
        <taxon>Eukaryota</taxon>
        <taxon>Metazoa</taxon>
        <taxon>Cnidaria</taxon>
        <taxon>Myxozoa</taxon>
        <taxon>Myxosporea</taxon>
        <taxon>Bivalvulida</taxon>
        <taxon>Platysporina</taxon>
        <taxon>Myxobolidae</taxon>
        <taxon>Thelohanellus</taxon>
    </lineage>
</organism>
<feature type="domain" description="Tc1-like transposase DDE" evidence="1">
    <location>
        <begin position="19"/>
        <end position="113"/>
    </location>
</feature>
<dbReference type="EMBL" id="JWZT01003184">
    <property type="protein sequence ID" value="KII67456.1"/>
    <property type="molecule type" value="Genomic_DNA"/>
</dbReference>
<protein>
    <recommendedName>
        <fullName evidence="1">Tc1-like transposase DDE domain-containing protein</fullName>
    </recommendedName>
</protein>
<sequence length="126" mass="14594">MEYVRWYNSHTRLVRYRNVIFIDESPFSLHMLKIHSWAVRGVTPNPIIRHRLKNVTMILAKNAAGIINSEALMTGANGTVFHSFIEECARILGEDENYILVMVNVRFHHTINLEGRENSSVRYLPA</sequence>
<name>A0A0C2MJT3_THEKT</name>
<dbReference type="GO" id="GO:0003676">
    <property type="term" value="F:nucleic acid binding"/>
    <property type="evidence" value="ECO:0007669"/>
    <property type="project" value="InterPro"/>
</dbReference>
<accession>A0A0C2MJT3</accession>
<dbReference type="AlphaFoldDB" id="A0A0C2MJT3"/>
<dbReference type="OrthoDB" id="5977738at2759"/>
<evidence type="ECO:0000259" key="1">
    <source>
        <dbReference type="Pfam" id="PF13358"/>
    </source>
</evidence>
<keyword evidence="3" id="KW-1185">Reference proteome</keyword>
<dbReference type="InterPro" id="IPR038717">
    <property type="entry name" value="Tc1-like_DDE_dom"/>
</dbReference>
<dbReference type="Proteomes" id="UP000031668">
    <property type="component" value="Unassembled WGS sequence"/>
</dbReference>
<dbReference type="Gene3D" id="3.30.420.10">
    <property type="entry name" value="Ribonuclease H-like superfamily/Ribonuclease H"/>
    <property type="match status" value="1"/>
</dbReference>
<comment type="caution">
    <text evidence="2">The sequence shown here is derived from an EMBL/GenBank/DDBJ whole genome shotgun (WGS) entry which is preliminary data.</text>
</comment>
<gene>
    <name evidence="2" type="ORF">RF11_11623</name>
</gene>
<reference evidence="2 3" key="1">
    <citation type="journal article" date="2014" name="Genome Biol. Evol.">
        <title>The genome of the myxosporean Thelohanellus kitauei shows adaptations to nutrient acquisition within its fish host.</title>
        <authorList>
            <person name="Yang Y."/>
            <person name="Xiong J."/>
            <person name="Zhou Z."/>
            <person name="Huo F."/>
            <person name="Miao W."/>
            <person name="Ran C."/>
            <person name="Liu Y."/>
            <person name="Zhang J."/>
            <person name="Feng J."/>
            <person name="Wang M."/>
            <person name="Wang M."/>
            <person name="Wang L."/>
            <person name="Yao B."/>
        </authorList>
    </citation>
    <scope>NUCLEOTIDE SEQUENCE [LARGE SCALE GENOMIC DNA]</scope>
    <source>
        <strain evidence="2">Wuqing</strain>
    </source>
</reference>
<proteinExistence type="predicted"/>
<dbReference type="Pfam" id="PF13358">
    <property type="entry name" value="DDE_3"/>
    <property type="match status" value="1"/>
</dbReference>
<evidence type="ECO:0000313" key="2">
    <source>
        <dbReference type="EMBL" id="KII67456.1"/>
    </source>
</evidence>
<evidence type="ECO:0000313" key="3">
    <source>
        <dbReference type="Proteomes" id="UP000031668"/>
    </source>
</evidence>